<dbReference type="GO" id="GO:0046983">
    <property type="term" value="F:protein dimerization activity"/>
    <property type="evidence" value="ECO:0007669"/>
    <property type="project" value="InterPro"/>
</dbReference>
<organism evidence="6 7">
    <name type="scientific">Geodermatophilus nigrescens</name>
    <dbReference type="NCBI Taxonomy" id="1070870"/>
    <lineage>
        <taxon>Bacteria</taxon>
        <taxon>Bacillati</taxon>
        <taxon>Actinomycetota</taxon>
        <taxon>Actinomycetes</taxon>
        <taxon>Geodermatophilales</taxon>
        <taxon>Geodermatophilaceae</taxon>
        <taxon>Geodermatophilus</taxon>
    </lineage>
</organism>
<gene>
    <name evidence="6" type="ORF">SAMN05444351_2964</name>
</gene>
<keyword evidence="3" id="KW-0902">Two-component regulatory system</keyword>
<dbReference type="InterPro" id="IPR050482">
    <property type="entry name" value="Sensor_HK_TwoCompSys"/>
</dbReference>
<dbReference type="SUPFAM" id="SSF55874">
    <property type="entry name" value="ATPase domain of HSP90 chaperone/DNA topoisomerase II/histidine kinase"/>
    <property type="match status" value="1"/>
</dbReference>
<evidence type="ECO:0000256" key="1">
    <source>
        <dbReference type="ARBA" id="ARBA00022679"/>
    </source>
</evidence>
<dbReference type="GO" id="GO:0016020">
    <property type="term" value="C:membrane"/>
    <property type="evidence" value="ECO:0007669"/>
    <property type="project" value="InterPro"/>
</dbReference>
<keyword evidence="4" id="KW-0812">Transmembrane</keyword>
<feature type="transmembrane region" description="Helical" evidence="4">
    <location>
        <begin position="159"/>
        <end position="176"/>
    </location>
</feature>
<feature type="domain" description="Signal transduction histidine kinase subgroup 3 dimerisation and phosphoacceptor" evidence="5">
    <location>
        <begin position="230"/>
        <end position="297"/>
    </location>
</feature>
<feature type="transmembrane region" description="Helical" evidence="4">
    <location>
        <begin position="43"/>
        <end position="61"/>
    </location>
</feature>
<dbReference type="AlphaFoldDB" id="A0A1M5LXI5"/>
<evidence type="ECO:0000259" key="5">
    <source>
        <dbReference type="Pfam" id="PF07730"/>
    </source>
</evidence>
<proteinExistence type="predicted"/>
<name>A0A1M5LXI5_9ACTN</name>
<feature type="transmembrane region" description="Helical" evidence="4">
    <location>
        <begin position="134"/>
        <end position="152"/>
    </location>
</feature>
<evidence type="ECO:0000256" key="3">
    <source>
        <dbReference type="ARBA" id="ARBA00023012"/>
    </source>
</evidence>
<feature type="transmembrane region" description="Helical" evidence="4">
    <location>
        <begin position="182"/>
        <end position="209"/>
    </location>
</feature>
<dbReference type="EMBL" id="FQVX01000003">
    <property type="protein sequence ID" value="SHG69777.1"/>
    <property type="molecule type" value="Genomic_DNA"/>
</dbReference>
<dbReference type="CDD" id="cd16917">
    <property type="entry name" value="HATPase_UhpB-NarQ-NarX-like"/>
    <property type="match status" value="1"/>
</dbReference>
<evidence type="ECO:0000256" key="4">
    <source>
        <dbReference type="SAM" id="Phobius"/>
    </source>
</evidence>
<keyword evidence="7" id="KW-1185">Reference proteome</keyword>
<feature type="transmembrane region" description="Helical" evidence="4">
    <location>
        <begin position="104"/>
        <end position="128"/>
    </location>
</feature>
<evidence type="ECO:0000313" key="6">
    <source>
        <dbReference type="EMBL" id="SHG69777.1"/>
    </source>
</evidence>
<dbReference type="InterPro" id="IPR036890">
    <property type="entry name" value="HATPase_C_sf"/>
</dbReference>
<keyword evidence="1" id="KW-0808">Transferase</keyword>
<dbReference type="PANTHER" id="PTHR24421:SF63">
    <property type="entry name" value="SENSOR HISTIDINE KINASE DESK"/>
    <property type="match status" value="1"/>
</dbReference>
<dbReference type="InterPro" id="IPR011712">
    <property type="entry name" value="Sig_transdc_His_kin_sub3_dim/P"/>
</dbReference>
<protein>
    <submittedName>
        <fullName evidence="6">Two-component system, NarL family, sensor histidine kinase DesK</fullName>
    </submittedName>
</protein>
<keyword evidence="4" id="KW-1133">Transmembrane helix</keyword>
<dbReference type="Gene3D" id="1.20.5.1930">
    <property type="match status" value="1"/>
</dbReference>
<keyword evidence="2 6" id="KW-0418">Kinase</keyword>
<dbReference type="STRING" id="1070870.SAMN05444351_2964"/>
<dbReference type="GO" id="GO:0000155">
    <property type="term" value="F:phosphorelay sensor kinase activity"/>
    <property type="evidence" value="ECO:0007669"/>
    <property type="project" value="InterPro"/>
</dbReference>
<dbReference type="Proteomes" id="UP000184471">
    <property type="component" value="Unassembled WGS sequence"/>
</dbReference>
<accession>A0A1M5LXI5</accession>
<reference evidence="6 7" key="1">
    <citation type="submission" date="2016-11" db="EMBL/GenBank/DDBJ databases">
        <authorList>
            <person name="Jaros S."/>
            <person name="Januszkiewicz K."/>
            <person name="Wedrychowicz H."/>
        </authorList>
    </citation>
    <scope>NUCLEOTIDE SEQUENCE [LARGE SCALE GENOMIC DNA]</scope>
    <source>
        <strain evidence="6 7">DSM 45408</strain>
    </source>
</reference>
<evidence type="ECO:0000313" key="7">
    <source>
        <dbReference type="Proteomes" id="UP000184471"/>
    </source>
</evidence>
<feature type="transmembrane region" description="Helical" evidence="4">
    <location>
        <begin position="73"/>
        <end position="92"/>
    </location>
</feature>
<dbReference type="Gene3D" id="3.30.565.10">
    <property type="entry name" value="Histidine kinase-like ATPase, C-terminal domain"/>
    <property type="match status" value="1"/>
</dbReference>
<dbReference type="PANTHER" id="PTHR24421">
    <property type="entry name" value="NITRATE/NITRITE SENSOR PROTEIN NARX-RELATED"/>
    <property type="match status" value="1"/>
</dbReference>
<evidence type="ECO:0000256" key="2">
    <source>
        <dbReference type="ARBA" id="ARBA00022777"/>
    </source>
</evidence>
<dbReference type="Pfam" id="PF07730">
    <property type="entry name" value="HisKA_3"/>
    <property type="match status" value="1"/>
</dbReference>
<sequence length="424" mass="43735">MGPAPVSDPARDGRYGSMGAVPTVARWWRSRSDPQRIELYTRWSYYSFLAALPLFGLLAVASDWTGAPRWLELLLLAATLATTAAAVQLSRRGFADRAAGPDRVALAVAVLAGLVVVGVVVVGAAGTASGPSPAVPWAAGFVGAEVLLALSVTVATRRLVAGAAGVTVLTAVGALLDGSAVPAAVVGAVSIGVAVAATTLAFRFSVWILDVVVEMDRSRGVQLQLAVAEERLRFARDLHDVMGRNLSAIAVKSQLAGELVRRGRPGAADEVADISRIAEESLREVRDVVRGYRSTDLAGELAGARSVLRAAGIACTVRGEEAGTRLPTAAQAALGWVVREAVTNVLRHSSAGTCTITLVPGDPVELRVENDGVTGAGADWGSGLRGLAERLTAASGQLSAGPVGERFVVVARVPARVPAVEEVP</sequence>
<keyword evidence="4" id="KW-0472">Membrane</keyword>